<name>A0A9R1V7M6_LACSA</name>
<sequence length="132" mass="15200">MMMNNIMSFLNLMENLLGSDEDVEEYEGDDESEESDEEYEKDEGDDQDGKLSENEDKVDDIMDEQNNIEDVNVDMTDFCLNIESNVEGACINDGHEPEDMEVINNEEFESVDEASDQDRERRALIKNLGKEK</sequence>
<evidence type="ECO:0000313" key="3">
    <source>
        <dbReference type="Proteomes" id="UP000235145"/>
    </source>
</evidence>
<dbReference type="AlphaFoldDB" id="A0A9R1V7M6"/>
<feature type="region of interest" description="Disordered" evidence="1">
    <location>
        <begin position="18"/>
        <end position="66"/>
    </location>
</feature>
<feature type="compositionally biased region" description="Acidic residues" evidence="1">
    <location>
        <begin position="56"/>
        <end position="66"/>
    </location>
</feature>
<reference evidence="2 3" key="1">
    <citation type="journal article" date="2017" name="Nat. Commun.">
        <title>Genome assembly with in vitro proximity ligation data and whole-genome triplication in lettuce.</title>
        <authorList>
            <person name="Reyes-Chin-Wo S."/>
            <person name="Wang Z."/>
            <person name="Yang X."/>
            <person name="Kozik A."/>
            <person name="Arikit S."/>
            <person name="Song C."/>
            <person name="Xia L."/>
            <person name="Froenicke L."/>
            <person name="Lavelle D.O."/>
            <person name="Truco M.J."/>
            <person name="Xia R."/>
            <person name="Zhu S."/>
            <person name="Xu C."/>
            <person name="Xu H."/>
            <person name="Xu X."/>
            <person name="Cox K."/>
            <person name="Korf I."/>
            <person name="Meyers B.C."/>
            <person name="Michelmore R.W."/>
        </authorList>
    </citation>
    <scope>NUCLEOTIDE SEQUENCE [LARGE SCALE GENOMIC DNA]</scope>
    <source>
        <strain evidence="3">cv. Salinas</strain>
        <tissue evidence="2">Seedlings</tissue>
    </source>
</reference>
<dbReference type="Proteomes" id="UP000235145">
    <property type="component" value="Unassembled WGS sequence"/>
</dbReference>
<dbReference type="EMBL" id="NBSK02000006">
    <property type="protein sequence ID" value="KAJ0201181.1"/>
    <property type="molecule type" value="Genomic_DNA"/>
</dbReference>
<keyword evidence="3" id="KW-1185">Reference proteome</keyword>
<gene>
    <name evidence="2" type="ORF">LSAT_V11C600302510</name>
</gene>
<evidence type="ECO:0000313" key="2">
    <source>
        <dbReference type="EMBL" id="KAJ0201181.1"/>
    </source>
</evidence>
<organism evidence="2 3">
    <name type="scientific">Lactuca sativa</name>
    <name type="common">Garden lettuce</name>
    <dbReference type="NCBI Taxonomy" id="4236"/>
    <lineage>
        <taxon>Eukaryota</taxon>
        <taxon>Viridiplantae</taxon>
        <taxon>Streptophyta</taxon>
        <taxon>Embryophyta</taxon>
        <taxon>Tracheophyta</taxon>
        <taxon>Spermatophyta</taxon>
        <taxon>Magnoliopsida</taxon>
        <taxon>eudicotyledons</taxon>
        <taxon>Gunneridae</taxon>
        <taxon>Pentapetalae</taxon>
        <taxon>asterids</taxon>
        <taxon>campanulids</taxon>
        <taxon>Asterales</taxon>
        <taxon>Asteraceae</taxon>
        <taxon>Cichorioideae</taxon>
        <taxon>Cichorieae</taxon>
        <taxon>Lactucinae</taxon>
        <taxon>Lactuca</taxon>
    </lineage>
</organism>
<accession>A0A9R1V7M6</accession>
<feature type="compositionally biased region" description="Acidic residues" evidence="1">
    <location>
        <begin position="19"/>
        <end position="46"/>
    </location>
</feature>
<proteinExistence type="predicted"/>
<evidence type="ECO:0000256" key="1">
    <source>
        <dbReference type="SAM" id="MobiDB-lite"/>
    </source>
</evidence>
<comment type="caution">
    <text evidence="2">The sequence shown here is derived from an EMBL/GenBank/DDBJ whole genome shotgun (WGS) entry which is preliminary data.</text>
</comment>
<protein>
    <submittedName>
        <fullName evidence="2">Uncharacterized protein</fullName>
    </submittedName>
</protein>